<feature type="transmembrane region" description="Helical" evidence="4">
    <location>
        <begin position="354"/>
        <end position="375"/>
    </location>
</feature>
<feature type="transmembrane region" description="Helical" evidence="4">
    <location>
        <begin position="320"/>
        <end position="342"/>
    </location>
</feature>
<keyword evidence="3 4" id="KW-0472">Membrane</keyword>
<feature type="transmembrane region" description="Helical" evidence="4">
    <location>
        <begin position="136"/>
        <end position="158"/>
    </location>
</feature>
<feature type="transmembrane region" description="Helical" evidence="4">
    <location>
        <begin position="45"/>
        <end position="67"/>
    </location>
</feature>
<proteinExistence type="predicted"/>
<evidence type="ECO:0000256" key="3">
    <source>
        <dbReference type="ARBA" id="ARBA00023136"/>
    </source>
</evidence>
<dbReference type="PANTHER" id="PTHR11360:SF290">
    <property type="entry name" value="MONOCARBOXYLATE MFS PERMEASE"/>
    <property type="match status" value="1"/>
</dbReference>
<feature type="transmembrane region" description="Helical" evidence="4">
    <location>
        <begin position="79"/>
        <end position="98"/>
    </location>
</feature>
<dbReference type="EMBL" id="MLJI01000002">
    <property type="protein sequence ID" value="ORM89983.1"/>
    <property type="molecule type" value="Genomic_DNA"/>
</dbReference>
<evidence type="ECO:0000259" key="5">
    <source>
        <dbReference type="PROSITE" id="PS50850"/>
    </source>
</evidence>
<dbReference type="Proteomes" id="UP000193749">
    <property type="component" value="Unassembled WGS sequence"/>
</dbReference>
<feature type="transmembrane region" description="Helical" evidence="4">
    <location>
        <begin position="12"/>
        <end position="39"/>
    </location>
</feature>
<keyword evidence="2 4" id="KW-1133">Transmembrane helix</keyword>
<dbReference type="PANTHER" id="PTHR11360">
    <property type="entry name" value="MONOCARBOXYLATE TRANSPORTER"/>
    <property type="match status" value="1"/>
</dbReference>
<feature type="transmembrane region" description="Helical" evidence="4">
    <location>
        <begin position="170"/>
        <end position="188"/>
    </location>
</feature>
<dbReference type="InterPro" id="IPR050327">
    <property type="entry name" value="Proton-linked_MCT"/>
</dbReference>
<reference evidence="6 7" key="1">
    <citation type="journal article" date="2017" name="Antonie Van Leeuwenhoek">
        <title>Phylogenomic resolution of the bacterial genus Pantoea and its relationship with Erwinia and Tatumella.</title>
        <authorList>
            <person name="Palmer M."/>
            <person name="Steenkamp E.T."/>
            <person name="Coetzee M.P."/>
            <person name="Chan W.Y."/>
            <person name="van Zyl E."/>
            <person name="De Maayer P."/>
            <person name="Coutinho T.A."/>
            <person name="Blom J."/>
            <person name="Smits T.H."/>
            <person name="Duffy B."/>
            <person name="Venter S.N."/>
        </authorList>
    </citation>
    <scope>NUCLEOTIDE SEQUENCE [LARGE SCALE GENOMIC DNA]</scope>
    <source>
        <strain evidence="6 7">LMG 2657</strain>
    </source>
</reference>
<keyword evidence="7" id="KW-1185">Reference proteome</keyword>
<sequence>MNDDIGKVYCWSMLVIFSLLFFIITASTFTSLGVVLPAMVQEFNWSWASAGLGFTLLGLACGLSSYLPAMIIRRFGVRATLVLGCIILAAGFSCLYSLHTLNIYFLGTVLLGVGFSFVATVPGTYILSRLFERQTLIFGIYFFIGGLGGVVGPLLYFLSVSVWHSWRMHWAVSGIAMVVMLVIAIVMIKENAAEQAHSERINQRTQGHHADDAANSRGAWSAKEAFKTWQFYVIAAAYTSFLLCGITVNSFAVAHITEQGFSATLAGSLLSTQAFINAFSRVGGGILGEFIQAKKMLLISLFFIILGMIAISYSSSLFMLTLFTIGIGVGYGMTFLSSSVLLTEYFGRQPYLELFSVMNLISTVACFGPLVAGMIKDAEGSFSTAFLIYTAVPFAIFLLTIPMRRPTRIKQEHKKLASQ</sequence>
<protein>
    <submittedName>
        <fullName evidence="6">MFS transporter</fullName>
    </submittedName>
</protein>
<feature type="transmembrane region" description="Helical" evidence="4">
    <location>
        <begin position="260"/>
        <end position="284"/>
    </location>
</feature>
<dbReference type="PROSITE" id="PS50850">
    <property type="entry name" value="MFS"/>
    <property type="match status" value="1"/>
</dbReference>
<dbReference type="AlphaFoldDB" id="A0A1X1EME1"/>
<feature type="transmembrane region" description="Helical" evidence="4">
    <location>
        <begin position="381"/>
        <end position="401"/>
    </location>
</feature>
<dbReference type="InterPro" id="IPR011701">
    <property type="entry name" value="MFS"/>
</dbReference>
<name>A0A1X1EME1_PANCY</name>
<accession>A0A1X1EME1</accession>
<keyword evidence="1 4" id="KW-0812">Transmembrane</keyword>
<feature type="transmembrane region" description="Helical" evidence="4">
    <location>
        <begin position="231"/>
        <end position="254"/>
    </location>
</feature>
<dbReference type="Gene3D" id="1.20.1250.20">
    <property type="entry name" value="MFS general substrate transporter like domains"/>
    <property type="match status" value="2"/>
</dbReference>
<dbReference type="GO" id="GO:0022857">
    <property type="term" value="F:transmembrane transporter activity"/>
    <property type="evidence" value="ECO:0007669"/>
    <property type="project" value="InterPro"/>
</dbReference>
<dbReference type="Pfam" id="PF07690">
    <property type="entry name" value="MFS_1"/>
    <property type="match status" value="1"/>
</dbReference>
<feature type="transmembrane region" description="Helical" evidence="4">
    <location>
        <begin position="104"/>
        <end position="127"/>
    </location>
</feature>
<dbReference type="SUPFAM" id="SSF103473">
    <property type="entry name" value="MFS general substrate transporter"/>
    <property type="match status" value="1"/>
</dbReference>
<dbReference type="STRING" id="55209.HA50_25725"/>
<gene>
    <name evidence="6" type="ORF">HA50_25725</name>
</gene>
<dbReference type="OrthoDB" id="7626798at2"/>
<dbReference type="InterPro" id="IPR020846">
    <property type="entry name" value="MFS_dom"/>
</dbReference>
<feature type="transmembrane region" description="Helical" evidence="4">
    <location>
        <begin position="296"/>
        <end position="314"/>
    </location>
</feature>
<dbReference type="InterPro" id="IPR036259">
    <property type="entry name" value="MFS_trans_sf"/>
</dbReference>
<evidence type="ECO:0000313" key="7">
    <source>
        <dbReference type="Proteomes" id="UP000193749"/>
    </source>
</evidence>
<feature type="domain" description="Major facilitator superfamily (MFS) profile" evidence="5">
    <location>
        <begin position="13"/>
        <end position="408"/>
    </location>
</feature>
<evidence type="ECO:0000256" key="1">
    <source>
        <dbReference type="ARBA" id="ARBA00022692"/>
    </source>
</evidence>
<organism evidence="6 7">
    <name type="scientific">Pantoea cypripedii</name>
    <name type="common">Pectobacterium cypripedii</name>
    <name type="synonym">Erwinia cypripedii</name>
    <dbReference type="NCBI Taxonomy" id="55209"/>
    <lineage>
        <taxon>Bacteria</taxon>
        <taxon>Pseudomonadati</taxon>
        <taxon>Pseudomonadota</taxon>
        <taxon>Gammaproteobacteria</taxon>
        <taxon>Enterobacterales</taxon>
        <taxon>Erwiniaceae</taxon>
        <taxon>Pantoea</taxon>
    </lineage>
</organism>
<evidence type="ECO:0000256" key="4">
    <source>
        <dbReference type="SAM" id="Phobius"/>
    </source>
</evidence>
<dbReference type="RefSeq" id="WP_084879702.1">
    <property type="nucleotide sequence ID" value="NZ_JAGGMY010000002.1"/>
</dbReference>
<comment type="caution">
    <text evidence="6">The sequence shown here is derived from an EMBL/GenBank/DDBJ whole genome shotgun (WGS) entry which is preliminary data.</text>
</comment>
<evidence type="ECO:0000313" key="6">
    <source>
        <dbReference type="EMBL" id="ORM89983.1"/>
    </source>
</evidence>
<evidence type="ECO:0000256" key="2">
    <source>
        <dbReference type="ARBA" id="ARBA00022989"/>
    </source>
</evidence>